<keyword evidence="2" id="KW-1185">Reference proteome</keyword>
<evidence type="ECO:0000313" key="1">
    <source>
        <dbReference type="EMBL" id="KAG5637968.1"/>
    </source>
</evidence>
<dbReference type="Gene3D" id="3.40.50.1820">
    <property type="entry name" value="alpha/beta hydrolase"/>
    <property type="match status" value="1"/>
</dbReference>
<dbReference type="OrthoDB" id="2152248at2759"/>
<proteinExistence type="predicted"/>
<dbReference type="EMBL" id="JABCKI010005790">
    <property type="protein sequence ID" value="KAG5637968.1"/>
    <property type="molecule type" value="Genomic_DNA"/>
</dbReference>
<reference evidence="1" key="1">
    <citation type="submission" date="2021-02" db="EMBL/GenBank/DDBJ databases">
        <authorList>
            <person name="Nieuwenhuis M."/>
            <person name="Van De Peppel L.J.J."/>
        </authorList>
    </citation>
    <scope>NUCLEOTIDE SEQUENCE</scope>
    <source>
        <strain evidence="1">D49</strain>
    </source>
</reference>
<organism evidence="1 2">
    <name type="scientific">Sphagnurus paluster</name>
    <dbReference type="NCBI Taxonomy" id="117069"/>
    <lineage>
        <taxon>Eukaryota</taxon>
        <taxon>Fungi</taxon>
        <taxon>Dikarya</taxon>
        <taxon>Basidiomycota</taxon>
        <taxon>Agaricomycotina</taxon>
        <taxon>Agaricomycetes</taxon>
        <taxon>Agaricomycetidae</taxon>
        <taxon>Agaricales</taxon>
        <taxon>Tricholomatineae</taxon>
        <taxon>Lyophyllaceae</taxon>
        <taxon>Sphagnurus</taxon>
    </lineage>
</organism>
<sequence>MSSQPSNVNQYTIVIAGIQVHVYSTVSITQGERGVKEVVVFFLLHGRYGSAEQIDPIARSLIGQTKENTRDLLVVTFDQRNHGQRLVEPKGNDGWVKNKGNKHNERHAVDMYSIQTGTARDVTLLIDFLPAFLYPDDKPHPIVEWGVAGISLGGHATWISVASDERVKTGIPIIGCPDYGKLMAIRAGQAGVALEGPYFPESFRRAIQVLDPPYLLESGQNPFLGKRILVLCGEDDRLVPWEASKHFVEEKLEVGKDGIKEVSLYKGVGHECTDGMVTEMAQFIAKHCL</sequence>
<protein>
    <submittedName>
        <fullName evidence="1">Uncharacterized protein</fullName>
    </submittedName>
</protein>
<dbReference type="AlphaFoldDB" id="A0A9P7FX60"/>
<dbReference type="SUPFAM" id="SSF53474">
    <property type="entry name" value="alpha/beta-Hydrolases"/>
    <property type="match status" value="1"/>
</dbReference>
<dbReference type="PANTHER" id="PTHR47381">
    <property type="entry name" value="ALPHA/BETA-HYDROLASES SUPERFAMILY PROTEIN"/>
    <property type="match status" value="1"/>
</dbReference>
<name>A0A9P7FX60_9AGAR</name>
<dbReference type="PANTHER" id="PTHR47381:SF3">
    <property type="entry name" value="ALPHA_BETA-HYDROLASES SUPERFAMILY PROTEIN"/>
    <property type="match status" value="1"/>
</dbReference>
<dbReference type="InterPro" id="IPR029058">
    <property type="entry name" value="AB_hydrolase_fold"/>
</dbReference>
<dbReference type="Proteomes" id="UP000717328">
    <property type="component" value="Unassembled WGS sequence"/>
</dbReference>
<reference evidence="1" key="2">
    <citation type="submission" date="2021-10" db="EMBL/GenBank/DDBJ databases">
        <title>Phylogenomics reveals ancestral predisposition of the termite-cultivated fungus Termitomyces towards a domesticated lifestyle.</title>
        <authorList>
            <person name="Auxier B."/>
            <person name="Grum-Grzhimaylo A."/>
            <person name="Cardenas M.E."/>
            <person name="Lodge J.D."/>
            <person name="Laessoe T."/>
            <person name="Pedersen O."/>
            <person name="Smith M.E."/>
            <person name="Kuyper T.W."/>
            <person name="Franco-Molano E.A."/>
            <person name="Baroni T.J."/>
            <person name="Aanen D.K."/>
        </authorList>
    </citation>
    <scope>NUCLEOTIDE SEQUENCE</scope>
    <source>
        <strain evidence="1">D49</strain>
    </source>
</reference>
<evidence type="ECO:0000313" key="2">
    <source>
        <dbReference type="Proteomes" id="UP000717328"/>
    </source>
</evidence>
<accession>A0A9P7FX60</accession>
<gene>
    <name evidence="1" type="ORF">H0H81_002412</name>
</gene>
<comment type="caution">
    <text evidence="1">The sequence shown here is derived from an EMBL/GenBank/DDBJ whole genome shotgun (WGS) entry which is preliminary data.</text>
</comment>